<feature type="region of interest" description="Disordered" evidence="4">
    <location>
        <begin position="435"/>
        <end position="455"/>
    </location>
</feature>
<gene>
    <name evidence="5" type="ORF">J0S82_003153</name>
</gene>
<dbReference type="Proteomes" id="UP000700334">
    <property type="component" value="Unassembled WGS sequence"/>
</dbReference>
<organism evidence="5 6">
    <name type="scientific">Galemys pyrenaicus</name>
    <name type="common">Iberian desman</name>
    <name type="synonym">Pyrenean desman</name>
    <dbReference type="NCBI Taxonomy" id="202257"/>
    <lineage>
        <taxon>Eukaryota</taxon>
        <taxon>Metazoa</taxon>
        <taxon>Chordata</taxon>
        <taxon>Craniata</taxon>
        <taxon>Vertebrata</taxon>
        <taxon>Euteleostomi</taxon>
        <taxon>Mammalia</taxon>
        <taxon>Eutheria</taxon>
        <taxon>Laurasiatheria</taxon>
        <taxon>Eulipotyphla</taxon>
        <taxon>Talpidae</taxon>
        <taxon>Galemys</taxon>
    </lineage>
</organism>
<evidence type="ECO:0000256" key="1">
    <source>
        <dbReference type="ARBA" id="ARBA00022737"/>
    </source>
</evidence>
<keyword evidence="1" id="KW-0677">Repeat</keyword>
<dbReference type="GO" id="GO:0072659">
    <property type="term" value="P:protein localization to plasma membrane"/>
    <property type="evidence" value="ECO:0007669"/>
    <property type="project" value="TreeGrafter"/>
</dbReference>
<feature type="non-terminal residue" evidence="5">
    <location>
        <position position="1"/>
    </location>
</feature>
<protein>
    <submittedName>
        <fullName evidence="5">Tetratricopeptide repeat protein 7B</fullName>
    </submittedName>
</protein>
<dbReference type="AlphaFoldDB" id="A0A8J6A8I4"/>
<dbReference type="InterPro" id="IPR019734">
    <property type="entry name" value="TPR_rpt"/>
</dbReference>
<dbReference type="InterPro" id="IPR011990">
    <property type="entry name" value="TPR-like_helical_dom_sf"/>
</dbReference>
<dbReference type="PROSITE" id="PS50005">
    <property type="entry name" value="TPR"/>
    <property type="match status" value="1"/>
</dbReference>
<dbReference type="Pfam" id="PF07719">
    <property type="entry name" value="TPR_2"/>
    <property type="match status" value="1"/>
</dbReference>
<dbReference type="InterPro" id="IPR013105">
    <property type="entry name" value="TPR_2"/>
</dbReference>
<name>A0A8J6A8I4_GALPY</name>
<evidence type="ECO:0000313" key="6">
    <source>
        <dbReference type="Proteomes" id="UP000700334"/>
    </source>
</evidence>
<evidence type="ECO:0000313" key="5">
    <source>
        <dbReference type="EMBL" id="KAG8514277.1"/>
    </source>
</evidence>
<evidence type="ECO:0000256" key="3">
    <source>
        <dbReference type="PROSITE-ProRule" id="PRU00339"/>
    </source>
</evidence>
<dbReference type="PANTHER" id="PTHR23083:SF365">
    <property type="entry name" value="TETRATRICOPEPTIDE REPEAT PROTEIN 7B"/>
    <property type="match status" value="1"/>
</dbReference>
<dbReference type="GO" id="GO:0046854">
    <property type="term" value="P:phosphatidylinositol phosphate biosynthetic process"/>
    <property type="evidence" value="ECO:0007669"/>
    <property type="project" value="TreeGrafter"/>
</dbReference>
<keyword evidence="2 3" id="KW-0802">TPR repeat</keyword>
<feature type="compositionally biased region" description="Low complexity" evidence="4">
    <location>
        <begin position="49"/>
        <end position="59"/>
    </location>
</feature>
<dbReference type="SMART" id="SM00028">
    <property type="entry name" value="TPR"/>
    <property type="match status" value="2"/>
</dbReference>
<accession>A0A8J6A8I4</accession>
<keyword evidence="6" id="KW-1185">Reference proteome</keyword>
<feature type="region of interest" description="Disordered" evidence="4">
    <location>
        <begin position="38"/>
        <end position="59"/>
    </location>
</feature>
<feature type="repeat" description="TPR" evidence="3">
    <location>
        <begin position="177"/>
        <end position="210"/>
    </location>
</feature>
<dbReference type="GO" id="GO:0005886">
    <property type="term" value="C:plasma membrane"/>
    <property type="evidence" value="ECO:0007669"/>
    <property type="project" value="TreeGrafter"/>
</dbReference>
<proteinExistence type="predicted"/>
<feature type="region of interest" description="Disordered" evidence="4">
    <location>
        <begin position="496"/>
        <end position="574"/>
    </location>
</feature>
<dbReference type="EMBL" id="JAGFMF010011747">
    <property type="protein sequence ID" value="KAG8514277.1"/>
    <property type="molecule type" value="Genomic_DNA"/>
</dbReference>
<evidence type="ECO:0000256" key="2">
    <source>
        <dbReference type="ARBA" id="ARBA00022803"/>
    </source>
</evidence>
<comment type="caution">
    <text evidence="5">The sequence shown here is derived from an EMBL/GenBank/DDBJ whole genome shotgun (WGS) entry which is preliminary data.</text>
</comment>
<sequence length="574" mass="61255">MLQIWKSCYSLTNPSDSGRGSSLLDRTIADRRQLNTITLPDFGDPETVSDSSSSSSSLSRTESPLHLFVSSHLHSHPKPDTFVWPPAAHSFSDPGPRQEPSLCSVHATSVAASRVEQALSEVASSLQSSAPKQGPLHPWMTLAQIWLHAAEVYIGIGKPAEASACTQEAANLFPMSHNVLYMRGQVAELRGNLDEARRWYEEALSISPTHVKSMQRLVSLASWAGPWGPEVLFRSTRWLGTLHPSSATKANAAVAAPAAEPAGTVRALCRWPGVLSLAPPGLLPVRGAESGPPAALWAWCLGLYAAHSSLAGPGDLQKAEPFRIEGLLTLGRPQLLSRGLQAVRAHGALRGGVGCPARGVTPVPAHPAGALSWVQDQTWGSPSAAQPPSPWLLPPHHQRVWGRAGSVCTHCLCRWERPLWRAGWCSWQGLSGPLGSRASAHSGQPSWPGLSSRAARAGHSPRSLACLGAPERKGQWESSPGKVSCVTFRAFAHARAPGTAAASLSEGSRRAHPRERREGPVPGLQAQDRASSLGDPRGLWVLSQNPGLRKPLKHVSVHPGGSETGRTEEGRDQQ</sequence>
<dbReference type="PANTHER" id="PTHR23083">
    <property type="entry name" value="TETRATRICOPEPTIDE REPEAT PROTEIN, TPR"/>
    <property type="match status" value="1"/>
</dbReference>
<dbReference type="InterPro" id="IPR051722">
    <property type="entry name" value="Endocytosis_PI4K-reg_protein"/>
</dbReference>
<dbReference type="Gene3D" id="1.25.40.10">
    <property type="entry name" value="Tetratricopeptide repeat domain"/>
    <property type="match status" value="1"/>
</dbReference>
<reference evidence="5" key="1">
    <citation type="journal article" date="2021" name="Evol. Appl.">
        <title>The genome of the Pyrenean desman and the effects of bottlenecks and inbreeding on the genomic landscape of an endangered species.</title>
        <authorList>
            <person name="Escoda L."/>
            <person name="Castresana J."/>
        </authorList>
    </citation>
    <scope>NUCLEOTIDE SEQUENCE</scope>
    <source>
        <strain evidence="5">IBE-C5619</strain>
    </source>
</reference>
<dbReference type="OrthoDB" id="29013at2759"/>
<dbReference type="SUPFAM" id="SSF48452">
    <property type="entry name" value="TPR-like"/>
    <property type="match status" value="1"/>
</dbReference>
<feature type="compositionally biased region" description="Basic and acidic residues" evidence="4">
    <location>
        <begin position="565"/>
        <end position="574"/>
    </location>
</feature>
<evidence type="ECO:0000256" key="4">
    <source>
        <dbReference type="SAM" id="MobiDB-lite"/>
    </source>
</evidence>